<evidence type="ECO:0000259" key="12">
    <source>
        <dbReference type="PROSITE" id="PS50262"/>
    </source>
</evidence>
<dbReference type="PANTHER" id="PTHR24246">
    <property type="entry name" value="OLFACTORY RECEPTOR AND ADENOSINE RECEPTOR"/>
    <property type="match status" value="1"/>
</dbReference>
<gene>
    <name evidence="13" type="ORF">SPARVUS_LOCUS10379443</name>
</gene>
<keyword evidence="14" id="KW-1185">Reference proteome</keyword>
<dbReference type="InterPro" id="IPR017452">
    <property type="entry name" value="GPCR_Rhodpsn_7TM"/>
</dbReference>
<evidence type="ECO:0000313" key="14">
    <source>
        <dbReference type="Proteomes" id="UP001162483"/>
    </source>
</evidence>
<feature type="transmembrane region" description="Helical" evidence="11">
    <location>
        <begin position="6"/>
        <end position="22"/>
    </location>
</feature>
<proteinExistence type="inferred from homology"/>
<feature type="transmembrane region" description="Helical" evidence="11">
    <location>
        <begin position="154"/>
        <end position="174"/>
    </location>
</feature>
<protein>
    <recommendedName>
        <fullName evidence="12">G-protein coupled receptors family 1 profile domain-containing protein</fullName>
    </recommendedName>
</protein>
<dbReference type="PANTHER" id="PTHR24246:SF55">
    <property type="entry name" value="ADENOSINE RECEPTOR A3"/>
    <property type="match status" value="1"/>
</dbReference>
<evidence type="ECO:0000256" key="3">
    <source>
        <dbReference type="ARBA" id="ARBA00022692"/>
    </source>
</evidence>
<evidence type="ECO:0000256" key="8">
    <source>
        <dbReference type="ARBA" id="ARBA00023180"/>
    </source>
</evidence>
<feature type="transmembrane region" description="Helical" evidence="11">
    <location>
        <begin position="112"/>
        <end position="134"/>
    </location>
</feature>
<feature type="domain" description="G-protein coupled receptors family 1 profile" evidence="12">
    <location>
        <begin position="14"/>
        <end position="210"/>
    </location>
</feature>
<keyword evidence="2" id="KW-1003">Cell membrane</keyword>
<evidence type="ECO:0000256" key="4">
    <source>
        <dbReference type="ARBA" id="ARBA00022989"/>
    </source>
</evidence>
<sequence>MAAEAVIGIFAIMGNVLVIWAVKMNPALQDTTFYFIVSLAVADLAVGALAIPLAIILTLEIQMYFHACLFICCVIIIMTNASILSLLAIALDRYMRIKVPNRYRSVVTKKRTCVCIFLSWTLSAAGALVPMFGWNNRSRVKEEENSTFKCMFSSVMRFDFLVYFYFFWLGYFPLIHNDRFIYKNLSVYKKAHETKYLQLPGQNICLWKRT</sequence>
<dbReference type="EMBL" id="CATNWA010015756">
    <property type="protein sequence ID" value="CAI9586503.1"/>
    <property type="molecule type" value="Genomic_DNA"/>
</dbReference>
<accession>A0ABN9ET61</accession>
<evidence type="ECO:0000256" key="1">
    <source>
        <dbReference type="ARBA" id="ARBA00004651"/>
    </source>
</evidence>
<dbReference type="InterPro" id="IPR000466">
    <property type="entry name" value="Adeno_A3_rcpt"/>
</dbReference>
<dbReference type="SUPFAM" id="SSF81321">
    <property type="entry name" value="Family A G protein-coupled receptor-like"/>
    <property type="match status" value="1"/>
</dbReference>
<keyword evidence="8" id="KW-0325">Glycoprotein</keyword>
<comment type="similarity">
    <text evidence="10">Belongs to the G-protein coupled receptor 1 family.</text>
</comment>
<feature type="transmembrane region" description="Helical" evidence="11">
    <location>
        <begin position="63"/>
        <end position="91"/>
    </location>
</feature>
<dbReference type="InterPro" id="IPR000276">
    <property type="entry name" value="GPCR_Rhodpsn"/>
</dbReference>
<dbReference type="Gene3D" id="1.20.1070.10">
    <property type="entry name" value="Rhodopsin 7-helix transmembrane proteins"/>
    <property type="match status" value="1"/>
</dbReference>
<organism evidence="13 14">
    <name type="scientific">Staurois parvus</name>
    <dbReference type="NCBI Taxonomy" id="386267"/>
    <lineage>
        <taxon>Eukaryota</taxon>
        <taxon>Metazoa</taxon>
        <taxon>Chordata</taxon>
        <taxon>Craniata</taxon>
        <taxon>Vertebrata</taxon>
        <taxon>Euteleostomi</taxon>
        <taxon>Amphibia</taxon>
        <taxon>Batrachia</taxon>
        <taxon>Anura</taxon>
        <taxon>Neobatrachia</taxon>
        <taxon>Ranoidea</taxon>
        <taxon>Ranidae</taxon>
        <taxon>Staurois</taxon>
    </lineage>
</organism>
<keyword evidence="4 11" id="KW-1133">Transmembrane helix</keyword>
<comment type="subcellular location">
    <subcellularLocation>
        <location evidence="1">Cell membrane</location>
        <topology evidence="1">Multi-pass membrane protein</topology>
    </subcellularLocation>
</comment>
<feature type="transmembrane region" description="Helical" evidence="11">
    <location>
        <begin position="34"/>
        <end position="57"/>
    </location>
</feature>
<keyword evidence="5 10" id="KW-0297">G-protein coupled receptor</keyword>
<keyword evidence="9 10" id="KW-0807">Transducer</keyword>
<evidence type="ECO:0000256" key="11">
    <source>
        <dbReference type="SAM" id="Phobius"/>
    </source>
</evidence>
<keyword evidence="3 10" id="KW-0812">Transmembrane</keyword>
<comment type="caution">
    <text evidence="13">The sequence shown here is derived from an EMBL/GenBank/DDBJ whole genome shotgun (WGS) entry which is preliminary data.</text>
</comment>
<evidence type="ECO:0000313" key="13">
    <source>
        <dbReference type="EMBL" id="CAI9586503.1"/>
    </source>
</evidence>
<evidence type="ECO:0000256" key="6">
    <source>
        <dbReference type="ARBA" id="ARBA00023136"/>
    </source>
</evidence>
<evidence type="ECO:0000256" key="7">
    <source>
        <dbReference type="ARBA" id="ARBA00023170"/>
    </source>
</evidence>
<dbReference type="PROSITE" id="PS50262">
    <property type="entry name" value="G_PROTEIN_RECEP_F1_2"/>
    <property type="match status" value="1"/>
</dbReference>
<dbReference type="PROSITE" id="PS00237">
    <property type="entry name" value="G_PROTEIN_RECEP_F1_1"/>
    <property type="match status" value="1"/>
</dbReference>
<evidence type="ECO:0000256" key="5">
    <source>
        <dbReference type="ARBA" id="ARBA00023040"/>
    </source>
</evidence>
<dbReference type="Proteomes" id="UP001162483">
    <property type="component" value="Unassembled WGS sequence"/>
</dbReference>
<keyword evidence="7 10" id="KW-0675">Receptor</keyword>
<evidence type="ECO:0000256" key="2">
    <source>
        <dbReference type="ARBA" id="ARBA00022475"/>
    </source>
</evidence>
<keyword evidence="6 11" id="KW-0472">Membrane</keyword>
<evidence type="ECO:0000256" key="9">
    <source>
        <dbReference type="ARBA" id="ARBA00023224"/>
    </source>
</evidence>
<dbReference type="PRINTS" id="PR00237">
    <property type="entry name" value="GPCRRHODOPSN"/>
</dbReference>
<dbReference type="Pfam" id="PF00001">
    <property type="entry name" value="7tm_1"/>
    <property type="match status" value="1"/>
</dbReference>
<evidence type="ECO:0000256" key="10">
    <source>
        <dbReference type="RuleBase" id="RU000688"/>
    </source>
</evidence>
<name>A0ABN9ET61_9NEOB</name>
<dbReference type="PRINTS" id="PR00555">
    <property type="entry name" value="ADENOSINEA3R"/>
</dbReference>
<reference evidence="13" key="1">
    <citation type="submission" date="2023-05" db="EMBL/GenBank/DDBJ databases">
        <authorList>
            <person name="Stuckert A."/>
        </authorList>
    </citation>
    <scope>NUCLEOTIDE SEQUENCE</scope>
</reference>